<evidence type="ECO:0000313" key="2">
    <source>
        <dbReference type="EMBL" id="TID17715.1"/>
    </source>
</evidence>
<protein>
    <submittedName>
        <fullName evidence="2">Uncharacterized protein</fullName>
    </submittedName>
</protein>
<accession>A0A4Z1P8P1</accession>
<dbReference type="EMBL" id="SNSC02000015">
    <property type="protein sequence ID" value="TID17715.1"/>
    <property type="molecule type" value="Genomic_DNA"/>
</dbReference>
<dbReference type="Proteomes" id="UP000298493">
    <property type="component" value="Unassembled WGS sequence"/>
</dbReference>
<feature type="compositionally biased region" description="Low complexity" evidence="1">
    <location>
        <begin position="111"/>
        <end position="124"/>
    </location>
</feature>
<evidence type="ECO:0000313" key="3">
    <source>
        <dbReference type="Proteomes" id="UP000298493"/>
    </source>
</evidence>
<organism evidence="2 3">
    <name type="scientific">Venturia nashicola</name>
    <dbReference type="NCBI Taxonomy" id="86259"/>
    <lineage>
        <taxon>Eukaryota</taxon>
        <taxon>Fungi</taxon>
        <taxon>Dikarya</taxon>
        <taxon>Ascomycota</taxon>
        <taxon>Pezizomycotina</taxon>
        <taxon>Dothideomycetes</taxon>
        <taxon>Pleosporomycetidae</taxon>
        <taxon>Venturiales</taxon>
        <taxon>Venturiaceae</taxon>
        <taxon>Venturia</taxon>
    </lineage>
</organism>
<evidence type="ECO:0000256" key="1">
    <source>
        <dbReference type="SAM" id="MobiDB-lite"/>
    </source>
</evidence>
<comment type="caution">
    <text evidence="2">The sequence shown here is derived from an EMBL/GenBank/DDBJ whole genome shotgun (WGS) entry which is preliminary data.</text>
</comment>
<feature type="region of interest" description="Disordered" evidence="1">
    <location>
        <begin position="55"/>
        <end position="132"/>
    </location>
</feature>
<gene>
    <name evidence="2" type="ORF">E6O75_ATG10360</name>
</gene>
<feature type="compositionally biased region" description="Basic and acidic residues" evidence="1">
    <location>
        <begin position="74"/>
        <end position="91"/>
    </location>
</feature>
<keyword evidence="3" id="KW-1185">Reference proteome</keyword>
<name>A0A4Z1P8P1_9PEZI</name>
<sequence>MVRGSLSVRASNRYTCIRIQIPTGVCGITTPTGVCGITTPTRAVAITTPTRAVGITTPTRRPKASPSITSEAIMPRREKQLPMESSEHTTDEQPEDAITSQIARREPTSPMPISTTPTSPNTMNDKSEATNSQRKNFLTLPRELRQHILYYSWCDYSSIIWNLSSSNAWVIGDIRTFTKLWERESLRRVHTEFDSNVRYVAWMVREQCKHLGHWEFVDRNMSCFKSL</sequence>
<proteinExistence type="predicted"/>
<dbReference type="AlphaFoldDB" id="A0A4Z1P8P1"/>
<reference evidence="2 3" key="1">
    <citation type="submission" date="2019-04" db="EMBL/GenBank/DDBJ databases">
        <title>High contiguity whole genome sequence and gene annotation resource for two Venturia nashicola isolates.</title>
        <authorList>
            <person name="Prokchorchik M."/>
            <person name="Won K."/>
            <person name="Lee Y."/>
            <person name="Choi E.D."/>
            <person name="Segonzac C."/>
            <person name="Sohn K.H."/>
        </authorList>
    </citation>
    <scope>NUCLEOTIDE SEQUENCE [LARGE SCALE GENOMIC DNA]</scope>
    <source>
        <strain evidence="2 3">PRI2</strain>
    </source>
</reference>